<dbReference type="OrthoDB" id="9789123at2"/>
<reference evidence="1 2" key="1">
    <citation type="submission" date="2018-08" db="EMBL/GenBank/DDBJ databases">
        <title>Chitinophaga sp. K20C18050901, a novel bacterium isolated from forest soil.</title>
        <authorList>
            <person name="Wang C."/>
        </authorList>
    </citation>
    <scope>NUCLEOTIDE SEQUENCE [LARGE SCALE GENOMIC DNA]</scope>
    <source>
        <strain evidence="1 2">K20C18050901</strain>
    </source>
</reference>
<dbReference type="RefSeq" id="WP_116854406.1">
    <property type="nucleotide sequence ID" value="NZ_QTJV01000006.1"/>
</dbReference>
<dbReference type="InterPro" id="IPR029063">
    <property type="entry name" value="SAM-dependent_MTases_sf"/>
</dbReference>
<name>A0A3E1NZX8_9BACT</name>
<sequence length="242" mass="27522">MHNIKLWDEMAHGIFNTSCPVEIHPGAEDNILIAHPAIWKIIKANFDDTRDLDVLDFGTGTGGFAKELAENGYRLTATDTSREMVAMAKKRNIPGATFIYGGLSHIPKKSSYDLIVSIMVFQFIRNAAAVLSRLYKHLNNKGLLIIAVHNKKYIDECLNQNYKFIKTGDPALLHIKFDNGSMFPLFERTTEEYQSIFEDQLGMQKCTVTEPPFTAEYIRKYAGHSREPMQVPKYLILGYKKI</sequence>
<dbReference type="GO" id="GO:0008168">
    <property type="term" value="F:methyltransferase activity"/>
    <property type="evidence" value="ECO:0007669"/>
    <property type="project" value="UniProtKB-KW"/>
</dbReference>
<dbReference type="PANTHER" id="PTHR43861">
    <property type="entry name" value="TRANS-ACONITATE 2-METHYLTRANSFERASE-RELATED"/>
    <property type="match status" value="1"/>
</dbReference>
<organism evidence="1 2">
    <name type="scientific">Chitinophaga silvisoli</name>
    <dbReference type="NCBI Taxonomy" id="2291814"/>
    <lineage>
        <taxon>Bacteria</taxon>
        <taxon>Pseudomonadati</taxon>
        <taxon>Bacteroidota</taxon>
        <taxon>Chitinophagia</taxon>
        <taxon>Chitinophagales</taxon>
        <taxon>Chitinophagaceae</taxon>
        <taxon>Chitinophaga</taxon>
    </lineage>
</organism>
<dbReference type="CDD" id="cd02440">
    <property type="entry name" value="AdoMet_MTases"/>
    <property type="match status" value="1"/>
</dbReference>
<keyword evidence="1" id="KW-0808">Transferase</keyword>
<keyword evidence="2" id="KW-1185">Reference proteome</keyword>
<dbReference type="Pfam" id="PF13489">
    <property type="entry name" value="Methyltransf_23"/>
    <property type="match status" value="1"/>
</dbReference>
<protein>
    <submittedName>
        <fullName evidence="1">Class I SAM-dependent methyltransferase</fullName>
    </submittedName>
</protein>
<keyword evidence="1" id="KW-0489">Methyltransferase</keyword>
<dbReference type="Proteomes" id="UP000261174">
    <property type="component" value="Unassembled WGS sequence"/>
</dbReference>
<dbReference type="GO" id="GO:0032259">
    <property type="term" value="P:methylation"/>
    <property type="evidence" value="ECO:0007669"/>
    <property type="project" value="UniProtKB-KW"/>
</dbReference>
<evidence type="ECO:0000313" key="2">
    <source>
        <dbReference type="Proteomes" id="UP000261174"/>
    </source>
</evidence>
<gene>
    <name evidence="1" type="ORF">DXN04_16105</name>
</gene>
<dbReference type="SUPFAM" id="SSF53335">
    <property type="entry name" value="S-adenosyl-L-methionine-dependent methyltransferases"/>
    <property type="match status" value="1"/>
</dbReference>
<dbReference type="Gene3D" id="3.40.50.150">
    <property type="entry name" value="Vaccinia Virus protein VP39"/>
    <property type="match status" value="1"/>
</dbReference>
<accession>A0A3E1NZX8</accession>
<dbReference type="EMBL" id="QTJV01000006">
    <property type="protein sequence ID" value="RFM33483.1"/>
    <property type="molecule type" value="Genomic_DNA"/>
</dbReference>
<dbReference type="AlphaFoldDB" id="A0A3E1NZX8"/>
<comment type="caution">
    <text evidence="1">The sequence shown here is derived from an EMBL/GenBank/DDBJ whole genome shotgun (WGS) entry which is preliminary data.</text>
</comment>
<evidence type="ECO:0000313" key="1">
    <source>
        <dbReference type="EMBL" id="RFM33483.1"/>
    </source>
</evidence>
<proteinExistence type="predicted"/>